<feature type="transmembrane region" description="Helical" evidence="1">
    <location>
        <begin position="20"/>
        <end position="41"/>
    </location>
</feature>
<evidence type="ECO:0000313" key="3">
    <source>
        <dbReference type="Proteomes" id="UP000652198"/>
    </source>
</evidence>
<proteinExistence type="predicted"/>
<feature type="transmembrane region" description="Helical" evidence="1">
    <location>
        <begin position="113"/>
        <end position="131"/>
    </location>
</feature>
<evidence type="ECO:0000256" key="1">
    <source>
        <dbReference type="SAM" id="Phobius"/>
    </source>
</evidence>
<organism evidence="2 3">
    <name type="scientific">Paraburkholderia solitsugae</name>
    <dbReference type="NCBI Taxonomy" id="2675748"/>
    <lineage>
        <taxon>Bacteria</taxon>
        <taxon>Pseudomonadati</taxon>
        <taxon>Pseudomonadota</taxon>
        <taxon>Betaproteobacteria</taxon>
        <taxon>Burkholderiales</taxon>
        <taxon>Burkholderiaceae</taxon>
        <taxon>Paraburkholderia</taxon>
    </lineage>
</organism>
<reference evidence="2 3" key="1">
    <citation type="submission" date="2019-11" db="EMBL/GenBank/DDBJ databases">
        <title>Metabolism of dissolved organic matter in forest soils.</title>
        <authorList>
            <person name="Cyle K.T."/>
            <person name="Wilhelm R.C."/>
            <person name="Martinez C.E."/>
        </authorList>
    </citation>
    <scope>NUCLEOTIDE SEQUENCE [LARGE SCALE GENOMIC DNA]</scope>
    <source>
        <strain evidence="2 3">1N</strain>
    </source>
</reference>
<dbReference type="RefSeq" id="WP_172310347.1">
    <property type="nucleotide sequence ID" value="NZ_WOEY01000042.1"/>
</dbReference>
<keyword evidence="1" id="KW-0812">Transmembrane</keyword>
<keyword evidence="1" id="KW-1133">Transmembrane helix</keyword>
<dbReference type="EMBL" id="WOEY01000042">
    <property type="protein sequence ID" value="NPT41805.1"/>
    <property type="molecule type" value="Genomic_DNA"/>
</dbReference>
<keyword evidence="3" id="KW-1185">Reference proteome</keyword>
<accession>A0ABX2BPT3</accession>
<protein>
    <submittedName>
        <fullName evidence="2">Uncharacterized protein</fullName>
    </submittedName>
</protein>
<comment type="caution">
    <text evidence="2">The sequence shown here is derived from an EMBL/GenBank/DDBJ whole genome shotgun (WGS) entry which is preliminary data.</text>
</comment>
<gene>
    <name evidence="2" type="ORF">GNZ12_10845</name>
</gene>
<evidence type="ECO:0000313" key="2">
    <source>
        <dbReference type="EMBL" id="NPT41805.1"/>
    </source>
</evidence>
<keyword evidence="1" id="KW-0472">Membrane</keyword>
<sequence>MTVVMVVRCAPMAAAFTVNMFVMAFMSMPFVVMVAAFAVGVRMRALRLSDMRLVAVAAASAVCVSMFMLGFASTCFVVMAAAVAVSVLGFASACFGAMAAVFAVLVSVFTSTRFVAVTAAFTMPVGVRVIIGMRVNMPFVPVG</sequence>
<feature type="transmembrane region" description="Helical" evidence="1">
    <location>
        <begin position="78"/>
        <end position="106"/>
    </location>
</feature>
<dbReference type="Proteomes" id="UP000652198">
    <property type="component" value="Unassembled WGS sequence"/>
</dbReference>
<name>A0ABX2BPT3_9BURK</name>
<feature type="transmembrane region" description="Helical" evidence="1">
    <location>
        <begin position="53"/>
        <end position="72"/>
    </location>
</feature>